<name>A0A6A5Y5Q1_9PLEO</name>
<dbReference type="GeneID" id="54289152"/>
<dbReference type="RefSeq" id="XP_033388510.1">
    <property type="nucleotide sequence ID" value="XM_033531755.1"/>
</dbReference>
<organism evidence="3 4">
    <name type="scientific">Aaosphaeria arxii CBS 175.79</name>
    <dbReference type="NCBI Taxonomy" id="1450172"/>
    <lineage>
        <taxon>Eukaryota</taxon>
        <taxon>Fungi</taxon>
        <taxon>Dikarya</taxon>
        <taxon>Ascomycota</taxon>
        <taxon>Pezizomycotina</taxon>
        <taxon>Dothideomycetes</taxon>
        <taxon>Pleosporomycetidae</taxon>
        <taxon>Pleosporales</taxon>
        <taxon>Pleosporales incertae sedis</taxon>
        <taxon>Aaosphaeria</taxon>
    </lineage>
</organism>
<evidence type="ECO:0000313" key="4">
    <source>
        <dbReference type="Proteomes" id="UP000799778"/>
    </source>
</evidence>
<keyword evidence="2" id="KW-1133">Transmembrane helix</keyword>
<dbReference type="AlphaFoldDB" id="A0A6A5Y5Q1"/>
<keyword evidence="1" id="KW-0175">Coiled coil</keyword>
<reference evidence="3" key="1">
    <citation type="journal article" date="2020" name="Stud. Mycol.">
        <title>101 Dothideomycetes genomes: a test case for predicting lifestyles and emergence of pathogens.</title>
        <authorList>
            <person name="Haridas S."/>
            <person name="Albert R."/>
            <person name="Binder M."/>
            <person name="Bloem J."/>
            <person name="Labutti K."/>
            <person name="Salamov A."/>
            <person name="Andreopoulos B."/>
            <person name="Baker S."/>
            <person name="Barry K."/>
            <person name="Bills G."/>
            <person name="Bluhm B."/>
            <person name="Cannon C."/>
            <person name="Castanera R."/>
            <person name="Culley D."/>
            <person name="Daum C."/>
            <person name="Ezra D."/>
            <person name="Gonzalez J."/>
            <person name="Henrissat B."/>
            <person name="Kuo A."/>
            <person name="Liang C."/>
            <person name="Lipzen A."/>
            <person name="Lutzoni F."/>
            <person name="Magnuson J."/>
            <person name="Mondo S."/>
            <person name="Nolan M."/>
            <person name="Ohm R."/>
            <person name="Pangilinan J."/>
            <person name="Park H.-J."/>
            <person name="Ramirez L."/>
            <person name="Alfaro M."/>
            <person name="Sun H."/>
            <person name="Tritt A."/>
            <person name="Yoshinaga Y."/>
            <person name="Zwiers L.-H."/>
            <person name="Turgeon B."/>
            <person name="Goodwin S."/>
            <person name="Spatafora J."/>
            <person name="Crous P."/>
            <person name="Grigoriev I."/>
        </authorList>
    </citation>
    <scope>NUCLEOTIDE SEQUENCE</scope>
    <source>
        <strain evidence="3">CBS 175.79</strain>
    </source>
</reference>
<feature type="transmembrane region" description="Helical" evidence="2">
    <location>
        <begin position="22"/>
        <end position="39"/>
    </location>
</feature>
<keyword evidence="4" id="KW-1185">Reference proteome</keyword>
<evidence type="ECO:0000313" key="3">
    <source>
        <dbReference type="EMBL" id="KAF2020171.1"/>
    </source>
</evidence>
<dbReference type="Proteomes" id="UP000799778">
    <property type="component" value="Unassembled WGS sequence"/>
</dbReference>
<accession>A0A6A5Y5Q1</accession>
<keyword evidence="2" id="KW-0472">Membrane</keyword>
<evidence type="ECO:0000256" key="1">
    <source>
        <dbReference type="SAM" id="Coils"/>
    </source>
</evidence>
<keyword evidence="2" id="KW-0812">Transmembrane</keyword>
<protein>
    <submittedName>
        <fullName evidence="3">Uncharacterized protein</fullName>
    </submittedName>
</protein>
<sequence length="299" mass="34671">MSFHTDIVNCIRSKFTKFMDQTVLLATLTSFFILYYFVVGSRRESCPSKFVANVNLNQSEAYMMVPKDTHGCILDPINNISRSEARSGKGLPSYFVIEQANSIPECEALHSSECAETFKTIILVGSDFCPLSNIYEENKFYIHDALKDMYNLIILNIFQALVMIALVECLRRREASRVYQFCQEMIQDNAERGNEIKEVDTKLRKWNQFFDKKTDNSDEQSKKLEYDIASLQAELRMQNVEEIRGQASKTARWIEGLIKGEKEFKQVKFLQVCLDEHEDDIKRLTSELEALKTIKNRTE</sequence>
<evidence type="ECO:0000256" key="2">
    <source>
        <dbReference type="SAM" id="Phobius"/>
    </source>
</evidence>
<gene>
    <name evidence="3" type="ORF">BU24DRAFT_459780</name>
</gene>
<feature type="transmembrane region" description="Helical" evidence="2">
    <location>
        <begin position="149"/>
        <end position="167"/>
    </location>
</feature>
<feature type="coiled-coil region" evidence="1">
    <location>
        <begin position="267"/>
        <end position="294"/>
    </location>
</feature>
<proteinExistence type="predicted"/>
<dbReference type="EMBL" id="ML978067">
    <property type="protein sequence ID" value="KAF2020171.1"/>
    <property type="molecule type" value="Genomic_DNA"/>
</dbReference>